<feature type="transmembrane region" description="Helical" evidence="1">
    <location>
        <begin position="6"/>
        <end position="24"/>
    </location>
</feature>
<comment type="caution">
    <text evidence="2">The sequence shown here is derived from an EMBL/GenBank/DDBJ whole genome shotgun (WGS) entry which is preliminary data.</text>
</comment>
<name>A0A8S3TN87_MYTED</name>
<evidence type="ECO:0000313" key="3">
    <source>
        <dbReference type="Proteomes" id="UP000683360"/>
    </source>
</evidence>
<protein>
    <submittedName>
        <fullName evidence="2">Uncharacterized protein</fullName>
    </submittedName>
</protein>
<reference evidence="2" key="1">
    <citation type="submission" date="2021-03" db="EMBL/GenBank/DDBJ databases">
        <authorList>
            <person name="Bekaert M."/>
        </authorList>
    </citation>
    <scope>NUCLEOTIDE SEQUENCE</scope>
</reference>
<keyword evidence="3" id="KW-1185">Reference proteome</keyword>
<keyword evidence="1" id="KW-0472">Membrane</keyword>
<gene>
    <name evidence="2" type="ORF">MEDL_45572</name>
</gene>
<dbReference type="EMBL" id="CAJPWZ010002194">
    <property type="protein sequence ID" value="CAG2232904.1"/>
    <property type="molecule type" value="Genomic_DNA"/>
</dbReference>
<proteinExistence type="predicted"/>
<accession>A0A8S3TN87</accession>
<keyword evidence="1" id="KW-1133">Transmembrane helix</keyword>
<organism evidence="2 3">
    <name type="scientific">Mytilus edulis</name>
    <name type="common">Blue mussel</name>
    <dbReference type="NCBI Taxonomy" id="6550"/>
    <lineage>
        <taxon>Eukaryota</taxon>
        <taxon>Metazoa</taxon>
        <taxon>Spiralia</taxon>
        <taxon>Lophotrochozoa</taxon>
        <taxon>Mollusca</taxon>
        <taxon>Bivalvia</taxon>
        <taxon>Autobranchia</taxon>
        <taxon>Pteriomorphia</taxon>
        <taxon>Mytilida</taxon>
        <taxon>Mytiloidea</taxon>
        <taxon>Mytilidae</taxon>
        <taxon>Mytilinae</taxon>
        <taxon>Mytilus</taxon>
    </lineage>
</organism>
<keyword evidence="1" id="KW-0812">Transmembrane</keyword>
<evidence type="ECO:0000313" key="2">
    <source>
        <dbReference type="EMBL" id="CAG2232904.1"/>
    </source>
</evidence>
<evidence type="ECO:0000256" key="1">
    <source>
        <dbReference type="SAM" id="Phobius"/>
    </source>
</evidence>
<dbReference type="Proteomes" id="UP000683360">
    <property type="component" value="Unassembled WGS sequence"/>
</dbReference>
<sequence length="205" mass="22302">MLSVGFSSIVLMIPLSVSLICICLKYELSCKKREHVIVFPGSPSETAHQSQPGVSHQYDEVDDGFLNRSSLIKDEKDLSGSESSTVRSGICGTDSAGYLNPYHTILSKEIALLQGPYSELSDTATSCSLAQGVIKQGLEDDVFLNRKSSKHAVQNVRCYESPRTGSGICGTDNEGYLHPYHALQCTEITLAQGPYFKLSDTETDV</sequence>
<dbReference type="AlphaFoldDB" id="A0A8S3TN87"/>